<evidence type="ECO:0000259" key="1">
    <source>
        <dbReference type="PROSITE" id="PS51186"/>
    </source>
</evidence>
<dbReference type="CDD" id="cd04301">
    <property type="entry name" value="NAT_SF"/>
    <property type="match status" value="1"/>
</dbReference>
<feature type="domain" description="N-acetyltransferase" evidence="1">
    <location>
        <begin position="23"/>
        <end position="170"/>
    </location>
</feature>
<dbReference type="Gene3D" id="3.40.630.30">
    <property type="match status" value="1"/>
</dbReference>
<dbReference type="SUPFAM" id="SSF55729">
    <property type="entry name" value="Acyl-CoA N-acyltransferases (Nat)"/>
    <property type="match status" value="1"/>
</dbReference>
<dbReference type="RefSeq" id="XP_045951465.1">
    <property type="nucleotide sequence ID" value="XM_046108450.1"/>
</dbReference>
<dbReference type="PANTHER" id="PTHR43233">
    <property type="entry name" value="FAMILY N-ACETYLTRANSFERASE, PUTATIVE (AFU_ORTHOLOGUE AFUA_6G03350)-RELATED"/>
    <property type="match status" value="1"/>
</dbReference>
<sequence length="170" mass="19220">MLETEIKNWYREHYLISTEPGLIQIDQVSAAFNSDVACWANSLPIDALKKTLRNSLCLGLYALPESTSESASKSLRQVGLVRIITDDVTFAYMTDVYVLPEHQSKGLGRWLLGCVDELIKNWPHLRRLMFLTDEQMPFYRKTIGAKEWSELGMSDIKIGVVRGVGSSKHG</sequence>
<accession>A0A9P8RKQ8</accession>
<gene>
    <name evidence="2" type="ORF">BKA67DRAFT_664805</name>
</gene>
<reference evidence="2" key="1">
    <citation type="journal article" date="2021" name="Nat. Commun.">
        <title>Genetic determinants of endophytism in the Arabidopsis root mycobiome.</title>
        <authorList>
            <person name="Mesny F."/>
            <person name="Miyauchi S."/>
            <person name="Thiergart T."/>
            <person name="Pickel B."/>
            <person name="Atanasova L."/>
            <person name="Karlsson M."/>
            <person name="Huettel B."/>
            <person name="Barry K.W."/>
            <person name="Haridas S."/>
            <person name="Chen C."/>
            <person name="Bauer D."/>
            <person name="Andreopoulos W."/>
            <person name="Pangilinan J."/>
            <person name="LaButti K."/>
            <person name="Riley R."/>
            <person name="Lipzen A."/>
            <person name="Clum A."/>
            <person name="Drula E."/>
            <person name="Henrissat B."/>
            <person name="Kohler A."/>
            <person name="Grigoriev I.V."/>
            <person name="Martin F.M."/>
            <person name="Hacquard S."/>
        </authorList>
    </citation>
    <scope>NUCLEOTIDE SEQUENCE</scope>
    <source>
        <strain evidence="2">MPI-SDFR-AT-0073</strain>
    </source>
</reference>
<dbReference type="PROSITE" id="PS51186">
    <property type="entry name" value="GNAT"/>
    <property type="match status" value="1"/>
</dbReference>
<dbReference type="InterPro" id="IPR016181">
    <property type="entry name" value="Acyl_CoA_acyltransferase"/>
</dbReference>
<organism evidence="2 3">
    <name type="scientific">Truncatella angustata</name>
    <dbReference type="NCBI Taxonomy" id="152316"/>
    <lineage>
        <taxon>Eukaryota</taxon>
        <taxon>Fungi</taxon>
        <taxon>Dikarya</taxon>
        <taxon>Ascomycota</taxon>
        <taxon>Pezizomycotina</taxon>
        <taxon>Sordariomycetes</taxon>
        <taxon>Xylariomycetidae</taxon>
        <taxon>Amphisphaeriales</taxon>
        <taxon>Sporocadaceae</taxon>
        <taxon>Truncatella</taxon>
    </lineage>
</organism>
<evidence type="ECO:0000313" key="2">
    <source>
        <dbReference type="EMBL" id="KAH6644951.1"/>
    </source>
</evidence>
<protein>
    <submittedName>
        <fullName evidence="2">GNAT family N-acetyltransferase</fullName>
    </submittedName>
</protein>
<dbReference type="OrthoDB" id="10039976at2759"/>
<dbReference type="AlphaFoldDB" id="A0A9P8RKQ8"/>
<keyword evidence="3" id="KW-1185">Reference proteome</keyword>
<proteinExistence type="predicted"/>
<dbReference type="GO" id="GO:0016747">
    <property type="term" value="F:acyltransferase activity, transferring groups other than amino-acyl groups"/>
    <property type="evidence" value="ECO:0007669"/>
    <property type="project" value="InterPro"/>
</dbReference>
<dbReference type="PANTHER" id="PTHR43233:SF1">
    <property type="entry name" value="FAMILY N-ACETYLTRANSFERASE, PUTATIVE (AFU_ORTHOLOGUE AFUA_6G03350)-RELATED"/>
    <property type="match status" value="1"/>
</dbReference>
<dbReference type="GeneID" id="70137341"/>
<dbReference type="Proteomes" id="UP000758603">
    <property type="component" value="Unassembled WGS sequence"/>
</dbReference>
<name>A0A9P8RKQ8_9PEZI</name>
<evidence type="ECO:0000313" key="3">
    <source>
        <dbReference type="Proteomes" id="UP000758603"/>
    </source>
</evidence>
<dbReference type="InterPro" id="IPR053144">
    <property type="entry name" value="Acetyltransferase_Butenolide"/>
</dbReference>
<dbReference type="InterPro" id="IPR000182">
    <property type="entry name" value="GNAT_dom"/>
</dbReference>
<comment type="caution">
    <text evidence="2">The sequence shown here is derived from an EMBL/GenBank/DDBJ whole genome shotgun (WGS) entry which is preliminary data.</text>
</comment>
<dbReference type="EMBL" id="JAGPXC010000012">
    <property type="protein sequence ID" value="KAH6644951.1"/>
    <property type="molecule type" value="Genomic_DNA"/>
</dbReference>
<dbReference type="Pfam" id="PF00583">
    <property type="entry name" value="Acetyltransf_1"/>
    <property type="match status" value="1"/>
</dbReference>